<protein>
    <submittedName>
        <fullName evidence="2">Uncharacterized protein</fullName>
    </submittedName>
</protein>
<keyword evidence="3" id="KW-1185">Reference proteome</keyword>
<sequence>MILTNSASDPFPITEAKLVGSFLATLLFGFHTVAFGFCLRCLLPYGNPTNRLGAPEKTKMFWVMLWAGIIIWVLGVLDVALALYDNISGFVFHAGGPTEYFTLSHWVMDLRGWIFLVDALIGDFVMIHRCWIIWGRSWPIITFPIILFVAELGTGLASLIWQLVIPPNELLIHTGKVLTAVSLSNWAITCVLTVIVTTLIIVRIWSVERTTNRLLTGRESGESSLYYSNDNGRNAYGSNALRYAIRIVMESGLFYAATMFTLLMVYAAGSNGAYPMTDVVPQVVGISFNLIIVRAARHREKGYRGSTSSRLPSFAVRDPTRRREWSMTFAPTSDIITDVEVQREDGLIEAGKKPNSVLT</sequence>
<keyword evidence="1" id="KW-1133">Transmembrane helix</keyword>
<evidence type="ECO:0000256" key="1">
    <source>
        <dbReference type="SAM" id="Phobius"/>
    </source>
</evidence>
<dbReference type="AlphaFoldDB" id="A0A4S8MIM5"/>
<feature type="transmembrane region" description="Helical" evidence="1">
    <location>
        <begin position="60"/>
        <end position="84"/>
    </location>
</feature>
<feature type="transmembrane region" description="Helical" evidence="1">
    <location>
        <begin position="183"/>
        <end position="205"/>
    </location>
</feature>
<dbReference type="EMBL" id="ML179075">
    <property type="protein sequence ID" value="THV02573.1"/>
    <property type="molecule type" value="Genomic_DNA"/>
</dbReference>
<dbReference type="OrthoDB" id="3357408at2759"/>
<feature type="transmembrane region" description="Helical" evidence="1">
    <location>
        <begin position="18"/>
        <end position="39"/>
    </location>
</feature>
<reference evidence="2 3" key="1">
    <citation type="journal article" date="2019" name="Nat. Ecol. Evol.">
        <title>Megaphylogeny resolves global patterns of mushroom evolution.</title>
        <authorList>
            <person name="Varga T."/>
            <person name="Krizsan K."/>
            <person name="Foldi C."/>
            <person name="Dima B."/>
            <person name="Sanchez-Garcia M."/>
            <person name="Sanchez-Ramirez S."/>
            <person name="Szollosi G.J."/>
            <person name="Szarkandi J.G."/>
            <person name="Papp V."/>
            <person name="Albert L."/>
            <person name="Andreopoulos W."/>
            <person name="Angelini C."/>
            <person name="Antonin V."/>
            <person name="Barry K.W."/>
            <person name="Bougher N.L."/>
            <person name="Buchanan P."/>
            <person name="Buyck B."/>
            <person name="Bense V."/>
            <person name="Catcheside P."/>
            <person name="Chovatia M."/>
            <person name="Cooper J."/>
            <person name="Damon W."/>
            <person name="Desjardin D."/>
            <person name="Finy P."/>
            <person name="Geml J."/>
            <person name="Haridas S."/>
            <person name="Hughes K."/>
            <person name="Justo A."/>
            <person name="Karasinski D."/>
            <person name="Kautmanova I."/>
            <person name="Kiss B."/>
            <person name="Kocsube S."/>
            <person name="Kotiranta H."/>
            <person name="LaButti K.M."/>
            <person name="Lechner B.E."/>
            <person name="Liimatainen K."/>
            <person name="Lipzen A."/>
            <person name="Lukacs Z."/>
            <person name="Mihaltcheva S."/>
            <person name="Morgado L.N."/>
            <person name="Niskanen T."/>
            <person name="Noordeloos M.E."/>
            <person name="Ohm R.A."/>
            <person name="Ortiz-Santana B."/>
            <person name="Ovrebo C."/>
            <person name="Racz N."/>
            <person name="Riley R."/>
            <person name="Savchenko A."/>
            <person name="Shiryaev A."/>
            <person name="Soop K."/>
            <person name="Spirin V."/>
            <person name="Szebenyi C."/>
            <person name="Tomsovsky M."/>
            <person name="Tulloss R.E."/>
            <person name="Uehling J."/>
            <person name="Grigoriev I.V."/>
            <person name="Vagvolgyi C."/>
            <person name="Papp T."/>
            <person name="Martin F.M."/>
            <person name="Miettinen O."/>
            <person name="Hibbett D.S."/>
            <person name="Nagy L.G."/>
        </authorList>
    </citation>
    <scope>NUCLEOTIDE SEQUENCE [LARGE SCALE GENOMIC DNA]</scope>
    <source>
        <strain evidence="2 3">CBS 962.96</strain>
    </source>
</reference>
<accession>A0A4S8MIM5</accession>
<proteinExistence type="predicted"/>
<organism evidence="2 3">
    <name type="scientific">Dendrothele bispora (strain CBS 962.96)</name>
    <dbReference type="NCBI Taxonomy" id="1314807"/>
    <lineage>
        <taxon>Eukaryota</taxon>
        <taxon>Fungi</taxon>
        <taxon>Dikarya</taxon>
        <taxon>Basidiomycota</taxon>
        <taxon>Agaricomycotina</taxon>
        <taxon>Agaricomycetes</taxon>
        <taxon>Agaricomycetidae</taxon>
        <taxon>Agaricales</taxon>
        <taxon>Agaricales incertae sedis</taxon>
        <taxon>Dendrothele</taxon>
    </lineage>
</organism>
<evidence type="ECO:0000313" key="3">
    <source>
        <dbReference type="Proteomes" id="UP000297245"/>
    </source>
</evidence>
<feature type="transmembrane region" description="Helical" evidence="1">
    <location>
        <begin position="243"/>
        <end position="267"/>
    </location>
</feature>
<gene>
    <name evidence="2" type="ORF">K435DRAFT_962888</name>
</gene>
<keyword evidence="1" id="KW-0812">Transmembrane</keyword>
<dbReference type="Proteomes" id="UP000297245">
    <property type="component" value="Unassembled WGS sequence"/>
</dbReference>
<feature type="transmembrane region" description="Helical" evidence="1">
    <location>
        <begin position="141"/>
        <end position="163"/>
    </location>
</feature>
<feature type="transmembrane region" description="Helical" evidence="1">
    <location>
        <begin position="279"/>
        <end position="296"/>
    </location>
</feature>
<feature type="transmembrane region" description="Helical" evidence="1">
    <location>
        <begin position="113"/>
        <end position="134"/>
    </location>
</feature>
<evidence type="ECO:0000313" key="2">
    <source>
        <dbReference type="EMBL" id="THV02573.1"/>
    </source>
</evidence>
<keyword evidence="1" id="KW-0472">Membrane</keyword>
<name>A0A4S8MIM5_DENBC</name>